<evidence type="ECO:0000256" key="4">
    <source>
        <dbReference type="ARBA" id="ARBA00023136"/>
    </source>
</evidence>
<feature type="transmembrane region" description="Helical" evidence="5">
    <location>
        <begin position="6"/>
        <end position="23"/>
    </location>
</feature>
<feature type="transmembrane region" description="Helical" evidence="5">
    <location>
        <begin position="222"/>
        <end position="242"/>
    </location>
</feature>
<evidence type="ECO:0000259" key="6">
    <source>
        <dbReference type="Pfam" id="PF00999"/>
    </source>
</evidence>
<feature type="domain" description="Cation/H+ exchanger transmembrane" evidence="6">
    <location>
        <begin position="12"/>
        <end position="383"/>
    </location>
</feature>
<gene>
    <name evidence="7" type="ORF">KQI88_03195</name>
</gene>
<evidence type="ECO:0000256" key="5">
    <source>
        <dbReference type="SAM" id="Phobius"/>
    </source>
</evidence>
<keyword evidence="8" id="KW-1185">Reference proteome</keyword>
<proteinExistence type="predicted"/>
<feature type="transmembrane region" description="Helical" evidence="5">
    <location>
        <begin position="301"/>
        <end position="319"/>
    </location>
</feature>
<feature type="transmembrane region" description="Helical" evidence="5">
    <location>
        <begin position="120"/>
        <end position="141"/>
    </location>
</feature>
<organism evidence="7 8">
    <name type="scientific">Alkaliphilus flagellatus</name>
    <dbReference type="NCBI Taxonomy" id="2841507"/>
    <lineage>
        <taxon>Bacteria</taxon>
        <taxon>Bacillati</taxon>
        <taxon>Bacillota</taxon>
        <taxon>Clostridia</taxon>
        <taxon>Peptostreptococcales</taxon>
        <taxon>Natronincolaceae</taxon>
        <taxon>Alkaliphilus</taxon>
    </lineage>
</organism>
<feature type="transmembrane region" description="Helical" evidence="5">
    <location>
        <begin position="153"/>
        <end position="176"/>
    </location>
</feature>
<feature type="transmembrane region" description="Helical" evidence="5">
    <location>
        <begin position="278"/>
        <end position="295"/>
    </location>
</feature>
<evidence type="ECO:0000313" key="8">
    <source>
        <dbReference type="Proteomes" id="UP000779508"/>
    </source>
</evidence>
<name>A0ABS6G221_9FIRM</name>
<reference evidence="7 8" key="1">
    <citation type="submission" date="2021-06" db="EMBL/GenBank/DDBJ databases">
        <authorList>
            <person name="Sun Q."/>
            <person name="Li D."/>
        </authorList>
    </citation>
    <scope>NUCLEOTIDE SEQUENCE [LARGE SCALE GENOMIC DNA]</scope>
    <source>
        <strain evidence="7 8">MSJ-5</strain>
    </source>
</reference>
<feature type="transmembrane region" description="Helical" evidence="5">
    <location>
        <begin position="340"/>
        <end position="367"/>
    </location>
</feature>
<dbReference type="Proteomes" id="UP000779508">
    <property type="component" value="Unassembled WGS sequence"/>
</dbReference>
<dbReference type="EMBL" id="JAHLQK010000001">
    <property type="protein sequence ID" value="MBU5675421.1"/>
    <property type="molecule type" value="Genomic_DNA"/>
</dbReference>
<dbReference type="PANTHER" id="PTHR43021">
    <property type="entry name" value="NA(+)/H(+) ANTIPORTER-RELATED"/>
    <property type="match status" value="1"/>
</dbReference>
<protein>
    <submittedName>
        <fullName evidence="7">Cation:proton antiporter</fullName>
    </submittedName>
</protein>
<dbReference type="RefSeq" id="WP_216414904.1">
    <property type="nucleotide sequence ID" value="NZ_JAHLQK010000001.1"/>
</dbReference>
<comment type="subcellular location">
    <subcellularLocation>
        <location evidence="1">Membrane</location>
        <topology evidence="1">Multi-pass membrane protein</topology>
    </subcellularLocation>
</comment>
<dbReference type="InterPro" id="IPR006153">
    <property type="entry name" value="Cation/H_exchanger_TM"/>
</dbReference>
<feature type="transmembrane region" description="Helical" evidence="5">
    <location>
        <begin position="188"/>
        <end position="210"/>
    </location>
</feature>
<evidence type="ECO:0000256" key="2">
    <source>
        <dbReference type="ARBA" id="ARBA00022692"/>
    </source>
</evidence>
<keyword evidence="2 5" id="KW-0812">Transmembrane</keyword>
<evidence type="ECO:0000256" key="3">
    <source>
        <dbReference type="ARBA" id="ARBA00022989"/>
    </source>
</evidence>
<feature type="transmembrane region" description="Helical" evidence="5">
    <location>
        <begin position="60"/>
        <end position="79"/>
    </location>
</feature>
<dbReference type="Pfam" id="PF00999">
    <property type="entry name" value="Na_H_Exchanger"/>
    <property type="match status" value="1"/>
</dbReference>
<sequence>MILLLLRLLSAIVIAFLVGKLVSKIKLPAILGWLLTGMILGPHALGLVNDTVLNVRWYQTVVRILECAVGLLIGTELVWKKIKKTGKQIVVTTLTQSFGTFLTVTLIFSIVFYFTDIPLYLAVIFGSIALATAPAPALSIVREFNTDGPVTKTLVPMAALDDLVGVIVFFSTISIISANISEQKLPVYIILLVVLLPIVIGVVTGIIAGLVLKKERSSHITILLLIGTILIAAGVGFVFNNLILPNPVLNFMLIGMAFSATFSNMISEERLNQIMHSFNPILGVSMIVVILNLGTPLDYHLIFGAGLFTAIYIITRAVGKYVGAFFGASITHSPETVKKYLGLTLLPHSGVSLVFTGIAVSVLIVPAPECAKIIQGTIAAAAVINEVIAVIVSKKAFEWAGEFNKKEEISNE</sequence>
<evidence type="ECO:0000256" key="1">
    <source>
        <dbReference type="ARBA" id="ARBA00004141"/>
    </source>
</evidence>
<keyword evidence="4 5" id="KW-0472">Membrane</keyword>
<feature type="transmembrane region" description="Helical" evidence="5">
    <location>
        <begin position="30"/>
        <end position="48"/>
    </location>
</feature>
<keyword evidence="3 5" id="KW-1133">Transmembrane helix</keyword>
<comment type="caution">
    <text evidence="7">The sequence shown here is derived from an EMBL/GenBank/DDBJ whole genome shotgun (WGS) entry which is preliminary data.</text>
</comment>
<dbReference type="PANTHER" id="PTHR43021:SF2">
    <property type="entry name" value="CATION_H+ EXCHANGER DOMAIN-CONTAINING PROTEIN"/>
    <property type="match status" value="1"/>
</dbReference>
<feature type="transmembrane region" description="Helical" evidence="5">
    <location>
        <begin position="91"/>
        <end position="114"/>
    </location>
</feature>
<feature type="transmembrane region" description="Helical" evidence="5">
    <location>
        <begin position="248"/>
        <end position="266"/>
    </location>
</feature>
<accession>A0ABS6G221</accession>
<evidence type="ECO:0000313" key="7">
    <source>
        <dbReference type="EMBL" id="MBU5675421.1"/>
    </source>
</evidence>